<comment type="similarity">
    <text evidence="2 6">Belongs to the SURF1 family.</text>
</comment>
<evidence type="ECO:0000313" key="8">
    <source>
        <dbReference type="Proteomes" id="UP000467322"/>
    </source>
</evidence>
<keyword evidence="8" id="KW-1185">Reference proteome</keyword>
<sequence>MFKQILTAVLLVAGLATFVSLGVWQLQRLEWKQGVLDEIEAQIAGAAEPLPDDPTPEADRYRPVEITGTMEPGELHVLVSSRDFGAGFRIIAPFTTPDGRRILVDRGFVLNEDKETERTTGPMTIEGNLHWPEERDSFTPEDEPGGNWWYARDVAKMAAALDTEPVLVIARSLNDPGVKPMPVTTEGIPNDHLEYAMTWFLFAITWVVMTGFALWRIRRRNQIQAS</sequence>
<evidence type="ECO:0000256" key="5">
    <source>
        <dbReference type="ARBA" id="ARBA00023136"/>
    </source>
</evidence>
<dbReference type="Pfam" id="PF02104">
    <property type="entry name" value="SURF1"/>
    <property type="match status" value="1"/>
</dbReference>
<evidence type="ECO:0000256" key="4">
    <source>
        <dbReference type="ARBA" id="ARBA00022989"/>
    </source>
</evidence>
<comment type="subcellular location">
    <subcellularLocation>
        <location evidence="6">Cell membrane</location>
        <topology evidence="6">Multi-pass membrane protein</topology>
    </subcellularLocation>
    <subcellularLocation>
        <location evidence="1">Membrane</location>
    </subcellularLocation>
</comment>
<evidence type="ECO:0000256" key="6">
    <source>
        <dbReference type="RuleBase" id="RU363076"/>
    </source>
</evidence>
<gene>
    <name evidence="7" type="ORF">GQE99_06465</name>
</gene>
<dbReference type="PROSITE" id="PS50895">
    <property type="entry name" value="SURF1"/>
    <property type="match status" value="1"/>
</dbReference>
<comment type="caution">
    <text evidence="6">Lacks conserved residue(s) required for the propagation of feature annotation.</text>
</comment>
<evidence type="ECO:0000256" key="3">
    <source>
        <dbReference type="ARBA" id="ARBA00022692"/>
    </source>
</evidence>
<keyword evidence="5 6" id="KW-0472">Membrane</keyword>
<dbReference type="CDD" id="cd06662">
    <property type="entry name" value="SURF1"/>
    <property type="match status" value="1"/>
</dbReference>
<comment type="caution">
    <text evidence="7">The sequence shown here is derived from an EMBL/GenBank/DDBJ whole genome shotgun (WGS) entry which is preliminary data.</text>
</comment>
<proteinExistence type="inferred from homology"/>
<keyword evidence="4 6" id="KW-1133">Transmembrane helix</keyword>
<dbReference type="RefSeq" id="WP_161350767.1">
    <property type="nucleotide sequence ID" value="NZ_WTUX01000010.1"/>
</dbReference>
<evidence type="ECO:0000256" key="1">
    <source>
        <dbReference type="ARBA" id="ARBA00004370"/>
    </source>
</evidence>
<keyword evidence="6" id="KW-1003">Cell membrane</keyword>
<dbReference type="Proteomes" id="UP000467322">
    <property type="component" value="Unassembled WGS sequence"/>
</dbReference>
<accession>A0A845M5C4</accession>
<evidence type="ECO:0000313" key="7">
    <source>
        <dbReference type="EMBL" id="MZR12663.1"/>
    </source>
</evidence>
<organism evidence="7 8">
    <name type="scientific">Maritimibacter harenae</name>
    <dbReference type="NCBI Taxonomy" id="2606218"/>
    <lineage>
        <taxon>Bacteria</taxon>
        <taxon>Pseudomonadati</taxon>
        <taxon>Pseudomonadota</taxon>
        <taxon>Alphaproteobacteria</taxon>
        <taxon>Rhodobacterales</taxon>
        <taxon>Roseobacteraceae</taxon>
        <taxon>Maritimibacter</taxon>
    </lineage>
</organism>
<protein>
    <recommendedName>
        <fullName evidence="6">SURF1-like protein</fullName>
    </recommendedName>
</protein>
<keyword evidence="3 6" id="KW-0812">Transmembrane</keyword>
<dbReference type="EMBL" id="WTUX01000010">
    <property type="protein sequence ID" value="MZR12663.1"/>
    <property type="molecule type" value="Genomic_DNA"/>
</dbReference>
<dbReference type="GO" id="GO:0005886">
    <property type="term" value="C:plasma membrane"/>
    <property type="evidence" value="ECO:0007669"/>
    <property type="project" value="UniProtKB-SubCell"/>
</dbReference>
<reference evidence="7 8" key="1">
    <citation type="submission" date="2019-12" db="EMBL/GenBank/DDBJ databases">
        <title>Maritimibacter sp. nov. sp. isolated from sea sand.</title>
        <authorList>
            <person name="Kim J."/>
            <person name="Jeong S.E."/>
            <person name="Jung H.S."/>
            <person name="Jeon C.O."/>
        </authorList>
    </citation>
    <scope>NUCLEOTIDE SEQUENCE [LARGE SCALE GENOMIC DNA]</scope>
    <source>
        <strain evidence="7 8">DP07</strain>
    </source>
</reference>
<dbReference type="InterPro" id="IPR045214">
    <property type="entry name" value="Surf1/Surf4"/>
</dbReference>
<dbReference type="InterPro" id="IPR002994">
    <property type="entry name" value="Surf1/Shy1"/>
</dbReference>
<feature type="transmembrane region" description="Helical" evidence="6">
    <location>
        <begin position="196"/>
        <end position="215"/>
    </location>
</feature>
<dbReference type="AlphaFoldDB" id="A0A845M5C4"/>
<name>A0A845M5C4_9RHOB</name>
<dbReference type="PANTHER" id="PTHR23427">
    <property type="entry name" value="SURFEIT LOCUS PROTEIN"/>
    <property type="match status" value="1"/>
</dbReference>
<dbReference type="PANTHER" id="PTHR23427:SF2">
    <property type="entry name" value="SURFEIT LOCUS PROTEIN 1"/>
    <property type="match status" value="1"/>
</dbReference>
<evidence type="ECO:0000256" key="2">
    <source>
        <dbReference type="ARBA" id="ARBA00007165"/>
    </source>
</evidence>